<keyword evidence="3" id="KW-1185">Reference proteome</keyword>
<dbReference type="InterPro" id="IPR036844">
    <property type="entry name" value="Hint_dom_sf"/>
</dbReference>
<gene>
    <name evidence="2" type="ORF">EV662_103326</name>
</gene>
<name>A0A4R2Q3J1_9RHOB</name>
<sequence length="380" mass="39915">MATFYDLLEIADLPGVGDVLGPSSSPNMSIDFLGTEHTAEVADDGIGSEGTITHPAGFYIGTATTDITNPATIDGTTYATTGLWEVTYDFEGVTYSGHVIEATPEGGGDARYFFMPQDAVDPSEFGDVEILSMSAVTFIDESAGDSDDEISFVVCFVAGTRVATPAGPRRVETLRPGDTVLTLDGGVEPVLWAGETRVGAAAAIADRRLRAIEIGPGALAGSLPECPLRVSRQHRVLIRGPVAARMFGSAEVLIAAAQLEGLPGIREAPVVGETVFVHLLLPDHAILLAEGVGAESLWLGPEACRFLGPDLAHVLSAMLDGPQQRARPFAERARARRLVQRHRKNNRPLWDGPVPMASLALATAAGAEPDSGAAKPPNCV</sequence>
<evidence type="ECO:0000313" key="3">
    <source>
        <dbReference type="Proteomes" id="UP000294835"/>
    </source>
</evidence>
<evidence type="ECO:0000313" key="2">
    <source>
        <dbReference type="EMBL" id="TCP42414.1"/>
    </source>
</evidence>
<evidence type="ECO:0000259" key="1">
    <source>
        <dbReference type="Pfam" id="PF13403"/>
    </source>
</evidence>
<dbReference type="InterPro" id="IPR028992">
    <property type="entry name" value="Hedgehog/Intein_dom"/>
</dbReference>
<dbReference type="Gene3D" id="2.170.16.10">
    <property type="entry name" value="Hedgehog/Intein (Hint) domain"/>
    <property type="match status" value="1"/>
</dbReference>
<dbReference type="EMBL" id="SLXP01000003">
    <property type="protein sequence ID" value="TCP42414.1"/>
    <property type="molecule type" value="Genomic_DNA"/>
</dbReference>
<accession>A0A4R2Q3J1</accession>
<proteinExistence type="predicted"/>
<organism evidence="2 3">
    <name type="scientific">Rhodovulum marinum</name>
    <dbReference type="NCBI Taxonomy" id="320662"/>
    <lineage>
        <taxon>Bacteria</taxon>
        <taxon>Pseudomonadati</taxon>
        <taxon>Pseudomonadota</taxon>
        <taxon>Alphaproteobacteria</taxon>
        <taxon>Rhodobacterales</taxon>
        <taxon>Paracoccaceae</taxon>
        <taxon>Rhodovulum</taxon>
    </lineage>
</organism>
<dbReference type="Proteomes" id="UP000294835">
    <property type="component" value="Unassembled WGS sequence"/>
</dbReference>
<dbReference type="Pfam" id="PF13403">
    <property type="entry name" value="Hint_2"/>
    <property type="match status" value="1"/>
</dbReference>
<feature type="domain" description="Hedgehog/Intein (Hint)" evidence="1">
    <location>
        <begin position="154"/>
        <end position="300"/>
    </location>
</feature>
<dbReference type="OrthoDB" id="7818989at2"/>
<dbReference type="RefSeq" id="WP_132461541.1">
    <property type="nucleotide sequence ID" value="NZ_SLXP01000003.1"/>
</dbReference>
<protein>
    <submittedName>
        <fullName evidence="2">Hint domain-containing protein</fullName>
    </submittedName>
</protein>
<reference evidence="2 3" key="1">
    <citation type="submission" date="2019-03" db="EMBL/GenBank/DDBJ databases">
        <title>Genomic Encyclopedia of Type Strains, Phase IV (KMG-IV): sequencing the most valuable type-strain genomes for metagenomic binning, comparative biology and taxonomic classification.</title>
        <authorList>
            <person name="Goeker M."/>
        </authorList>
    </citation>
    <scope>NUCLEOTIDE SEQUENCE [LARGE SCALE GENOMIC DNA]</scope>
    <source>
        <strain evidence="2 3">DSM 18063</strain>
    </source>
</reference>
<dbReference type="AlphaFoldDB" id="A0A4R2Q3J1"/>
<comment type="caution">
    <text evidence="2">The sequence shown here is derived from an EMBL/GenBank/DDBJ whole genome shotgun (WGS) entry which is preliminary data.</text>
</comment>
<dbReference type="SUPFAM" id="SSF51294">
    <property type="entry name" value="Hedgehog/intein (Hint) domain"/>
    <property type="match status" value="1"/>
</dbReference>